<feature type="non-terminal residue" evidence="19">
    <location>
        <position position="883"/>
    </location>
</feature>
<feature type="domain" description="Glycoside hydrolase family 2 catalytic" evidence="16">
    <location>
        <begin position="305"/>
        <end position="579"/>
    </location>
</feature>
<dbReference type="SUPFAM" id="SSF49785">
    <property type="entry name" value="Galactose-binding domain-like"/>
    <property type="match status" value="1"/>
</dbReference>
<comment type="catalytic activity">
    <reaction evidence="1">
        <text>Hydrolysis of terminal, non-reducing beta-D-mannose residues in beta-D-mannosides.</text>
        <dbReference type="EC" id="3.2.1.25"/>
    </reaction>
</comment>
<dbReference type="FunFam" id="2.60.40.10:FF:000650">
    <property type="entry name" value="Mannosidase beta"/>
    <property type="match status" value="1"/>
</dbReference>
<evidence type="ECO:0000259" key="18">
    <source>
        <dbReference type="Pfam" id="PF22666"/>
    </source>
</evidence>
<dbReference type="GO" id="GO:0005764">
    <property type="term" value="C:lysosome"/>
    <property type="evidence" value="ECO:0007669"/>
    <property type="project" value="UniProtKB-SubCell"/>
</dbReference>
<dbReference type="Proteomes" id="UP000678393">
    <property type="component" value="Unassembled WGS sequence"/>
</dbReference>
<dbReference type="Gene3D" id="2.60.40.10">
    <property type="entry name" value="Immunoglobulins"/>
    <property type="match status" value="2"/>
</dbReference>
<evidence type="ECO:0000259" key="17">
    <source>
        <dbReference type="Pfam" id="PF17753"/>
    </source>
</evidence>
<dbReference type="FunFam" id="3.20.20.80:FF:000035">
    <property type="entry name" value="Mannosidase beta"/>
    <property type="match status" value="1"/>
</dbReference>
<keyword evidence="20" id="KW-1185">Reference proteome</keyword>
<dbReference type="PANTHER" id="PTHR43730:SF1">
    <property type="entry name" value="BETA-MANNOSIDASE"/>
    <property type="match status" value="1"/>
</dbReference>
<protein>
    <recommendedName>
        <fullName evidence="7">Beta-mannosidase</fullName>
        <ecNumber evidence="6">3.2.1.25</ecNumber>
    </recommendedName>
    <alternativeName>
        <fullName evidence="14">Lysosomal beta A mannosidase</fullName>
    </alternativeName>
    <alternativeName>
        <fullName evidence="15">Mannanase</fullName>
    </alternativeName>
</protein>
<dbReference type="GO" id="GO:0006516">
    <property type="term" value="P:glycoprotein catabolic process"/>
    <property type="evidence" value="ECO:0007669"/>
    <property type="project" value="TreeGrafter"/>
</dbReference>
<dbReference type="InterPro" id="IPR006103">
    <property type="entry name" value="Glyco_hydro_2_cat"/>
</dbReference>
<comment type="subcellular location">
    <subcellularLocation>
        <location evidence="3">Lysosome</location>
    </subcellularLocation>
</comment>
<keyword evidence="11" id="KW-0325">Glycoprotein</keyword>
<dbReference type="Gene3D" id="2.60.120.260">
    <property type="entry name" value="Galactose-binding domain-like"/>
    <property type="match status" value="1"/>
</dbReference>
<dbReference type="FunFam" id="2.60.120.260:FF:000060">
    <property type="entry name" value="Probable beta-mannosidase"/>
    <property type="match status" value="1"/>
</dbReference>
<gene>
    <name evidence="19" type="ORF">CUNI_LOCUS14760</name>
</gene>
<evidence type="ECO:0000256" key="6">
    <source>
        <dbReference type="ARBA" id="ARBA00012754"/>
    </source>
</evidence>
<evidence type="ECO:0000256" key="7">
    <source>
        <dbReference type="ARBA" id="ARBA00015707"/>
    </source>
</evidence>
<feature type="domain" description="Beta-mannosidase Ig-fold" evidence="17">
    <location>
        <begin position="805"/>
        <end position="880"/>
    </location>
</feature>
<dbReference type="Pfam" id="PF02836">
    <property type="entry name" value="Glyco_hydro_2_C"/>
    <property type="match status" value="1"/>
</dbReference>
<dbReference type="InterPro" id="IPR036156">
    <property type="entry name" value="Beta-gal/glucu_dom_sf"/>
</dbReference>
<evidence type="ECO:0000259" key="16">
    <source>
        <dbReference type="Pfam" id="PF02836"/>
    </source>
</evidence>
<dbReference type="AlphaFoldDB" id="A0A8S3ZPJ2"/>
<evidence type="ECO:0000256" key="13">
    <source>
        <dbReference type="ARBA" id="ARBA00023295"/>
    </source>
</evidence>
<dbReference type="InterPro" id="IPR008979">
    <property type="entry name" value="Galactose-bd-like_sf"/>
</dbReference>
<evidence type="ECO:0000256" key="14">
    <source>
        <dbReference type="ARBA" id="ARBA00032581"/>
    </source>
</evidence>
<name>A0A8S3ZPJ2_9EUPU</name>
<organism evidence="19 20">
    <name type="scientific">Candidula unifasciata</name>
    <dbReference type="NCBI Taxonomy" id="100452"/>
    <lineage>
        <taxon>Eukaryota</taxon>
        <taxon>Metazoa</taxon>
        <taxon>Spiralia</taxon>
        <taxon>Lophotrochozoa</taxon>
        <taxon>Mollusca</taxon>
        <taxon>Gastropoda</taxon>
        <taxon>Heterobranchia</taxon>
        <taxon>Euthyneura</taxon>
        <taxon>Panpulmonata</taxon>
        <taxon>Eupulmonata</taxon>
        <taxon>Stylommatophora</taxon>
        <taxon>Helicina</taxon>
        <taxon>Helicoidea</taxon>
        <taxon>Geomitridae</taxon>
        <taxon>Candidula</taxon>
    </lineage>
</organism>
<sequence length="883" mass="99563">QSVPGKVPGSMYTALLDHGDIPDPLYRDNDVKYAWIGTANWTYSRPFSVSGEISQATQAWLVCDGLDTVAAVVVNGKVVGRSDNMFVRSAFNLTGVVQSGDNILAVNFTSAVSEALARVKNSPYDVGPDCPPPAQHGQCHVNQIRKEQCSFSWDWGPSFPTQGIWKSIYIDAYSNAIIRDISAVVQKVNLQWVVLLDVFFDVDLIREVTGQLNVTLADLNLSYSQQVTVSPRNSSIKLPLAVPTTITVPLWWPNGYGDQPLFNLTVSFTSGSDTSQKSIKIGFRTVELVQEPVSNRTEDGLTFYFRINGNPIFLKGSNWIPADSFQERITQKELFFLLGSAANVSINSLRVWGGGVYESEEFYDICDQLGILIWQDFMFSVAMYPVYPEFLDSVSTEVRHQVRRLKHRPSILCWAGNNENELGLRQNWFGTRSSFTLYYDNYVELYVKVIKSIVQAEDSTREYLTSSPSDGKESEREGYVAQNPASELYGDIHFYDYSVDQWNASSFQIPRMASEYGVQAWCNNESLADVFAPGDFSRYSDMVDHRQHHPGGNLQMEAEVNLHLNLPNSPDEKSNFVDFIYLTQINQAMSIRTQSEHYRRFQTRLHSDGRGLTMGALYWQLNDIWQAPTWASIDYEGRWKMLHYYARSFFNKYLVSPYLRPDQTLDIFMVLDQIPAAEARSADGRLFFYPVTSPDTLLKMGFPKDQIFKVASEVARASSGNVTISIYDYSSFNVLYTWRSPFDIKTTAESVFTKKIPDLLNESKCPGVENCLLSVTATDNNKAVLSASWLPLAYPKFSKLLPADLKITSVIQVDENTFNIQVSTNAIALFVWLSTVNIPGHFSDNGFVMLTPVTTVQFLAQALVSVDQLLAELHVRSVTDVKY</sequence>
<dbReference type="GO" id="GO:0004567">
    <property type="term" value="F:beta-mannosidase activity"/>
    <property type="evidence" value="ECO:0007669"/>
    <property type="project" value="UniProtKB-EC"/>
</dbReference>
<evidence type="ECO:0000256" key="1">
    <source>
        <dbReference type="ARBA" id="ARBA00000829"/>
    </source>
</evidence>
<dbReference type="EC" id="3.2.1.25" evidence="6"/>
<accession>A0A8S3ZPJ2</accession>
<keyword evidence="9" id="KW-0378">Hydrolase</keyword>
<dbReference type="OrthoDB" id="2866996at2759"/>
<evidence type="ECO:0000256" key="9">
    <source>
        <dbReference type="ARBA" id="ARBA00022801"/>
    </source>
</evidence>
<comment type="function">
    <text evidence="2">Exoglycosidase that cleaves the single beta-linked mannose residue from the non-reducing end of all N-linked glycoprotein oligosaccharides.</text>
</comment>
<keyword evidence="10" id="KW-1015">Disulfide bond</keyword>
<evidence type="ECO:0000256" key="15">
    <source>
        <dbReference type="ARBA" id="ARBA00033445"/>
    </source>
</evidence>
<evidence type="ECO:0000256" key="3">
    <source>
        <dbReference type="ARBA" id="ARBA00004371"/>
    </source>
</evidence>
<evidence type="ECO:0000256" key="5">
    <source>
        <dbReference type="ARBA" id="ARBA00011245"/>
    </source>
</evidence>
<comment type="subunit">
    <text evidence="5">Monomer.</text>
</comment>
<evidence type="ECO:0000313" key="19">
    <source>
        <dbReference type="EMBL" id="CAG5129202.1"/>
    </source>
</evidence>
<dbReference type="InterPro" id="IPR054593">
    <property type="entry name" value="Beta-mannosidase-like_N2"/>
</dbReference>
<dbReference type="SUPFAM" id="SSF51445">
    <property type="entry name" value="(Trans)glycosidases"/>
    <property type="match status" value="1"/>
</dbReference>
<comment type="similarity">
    <text evidence="4">Belongs to the glycosyl hydrolase 2 family.</text>
</comment>
<dbReference type="InterPro" id="IPR050887">
    <property type="entry name" value="Beta-mannosidase_GH2"/>
</dbReference>
<dbReference type="PANTHER" id="PTHR43730">
    <property type="entry name" value="BETA-MANNOSIDASE"/>
    <property type="match status" value="1"/>
</dbReference>
<dbReference type="InterPro" id="IPR017853">
    <property type="entry name" value="GH"/>
</dbReference>
<evidence type="ECO:0000256" key="2">
    <source>
        <dbReference type="ARBA" id="ARBA00003150"/>
    </source>
</evidence>
<dbReference type="Pfam" id="PF17753">
    <property type="entry name" value="Ig_mannosidase"/>
    <property type="match status" value="1"/>
</dbReference>
<dbReference type="InterPro" id="IPR041625">
    <property type="entry name" value="Beta-mannosidase_Ig"/>
</dbReference>
<evidence type="ECO:0000256" key="10">
    <source>
        <dbReference type="ARBA" id="ARBA00023157"/>
    </source>
</evidence>
<keyword evidence="8" id="KW-0732">Signal</keyword>
<dbReference type="SUPFAM" id="SSF49303">
    <property type="entry name" value="beta-Galactosidase/glucuronidase domain"/>
    <property type="match status" value="2"/>
</dbReference>
<dbReference type="Pfam" id="PF22666">
    <property type="entry name" value="Glyco_hydro_2_N2"/>
    <property type="match status" value="1"/>
</dbReference>
<evidence type="ECO:0000256" key="8">
    <source>
        <dbReference type="ARBA" id="ARBA00022729"/>
    </source>
</evidence>
<dbReference type="InterPro" id="IPR013783">
    <property type="entry name" value="Ig-like_fold"/>
</dbReference>
<dbReference type="GO" id="GO:0005975">
    <property type="term" value="P:carbohydrate metabolic process"/>
    <property type="evidence" value="ECO:0007669"/>
    <property type="project" value="InterPro"/>
</dbReference>
<reference evidence="19" key="1">
    <citation type="submission" date="2021-04" db="EMBL/GenBank/DDBJ databases">
        <authorList>
            <consortium name="Molecular Ecology Group"/>
        </authorList>
    </citation>
    <scope>NUCLEOTIDE SEQUENCE</scope>
</reference>
<comment type="caution">
    <text evidence="19">The sequence shown here is derived from an EMBL/GenBank/DDBJ whole genome shotgun (WGS) entry which is preliminary data.</text>
</comment>
<evidence type="ECO:0000256" key="12">
    <source>
        <dbReference type="ARBA" id="ARBA00023228"/>
    </source>
</evidence>
<keyword evidence="12" id="KW-0458">Lysosome</keyword>
<feature type="domain" description="Beta-mannosidase-like galactose-binding" evidence="18">
    <location>
        <begin position="3"/>
        <end position="166"/>
    </location>
</feature>
<evidence type="ECO:0000313" key="20">
    <source>
        <dbReference type="Proteomes" id="UP000678393"/>
    </source>
</evidence>
<proteinExistence type="inferred from homology"/>
<dbReference type="Gene3D" id="3.20.20.80">
    <property type="entry name" value="Glycosidases"/>
    <property type="match status" value="1"/>
</dbReference>
<keyword evidence="13" id="KW-0326">Glycosidase</keyword>
<dbReference type="EMBL" id="CAJHNH020003391">
    <property type="protein sequence ID" value="CAG5129202.1"/>
    <property type="molecule type" value="Genomic_DNA"/>
</dbReference>
<evidence type="ECO:0000256" key="4">
    <source>
        <dbReference type="ARBA" id="ARBA00007401"/>
    </source>
</evidence>
<evidence type="ECO:0000256" key="11">
    <source>
        <dbReference type="ARBA" id="ARBA00023180"/>
    </source>
</evidence>